<gene>
    <name evidence="7" type="primary">hvrA</name>
    <name evidence="7" type="ORF">OTERR_21670</name>
</gene>
<dbReference type="PANTHER" id="PTHR38097">
    <property type="match status" value="1"/>
</dbReference>
<dbReference type="AlphaFoldDB" id="A0A5C1E9T8"/>
<feature type="coiled-coil region" evidence="5">
    <location>
        <begin position="11"/>
        <end position="43"/>
    </location>
</feature>
<dbReference type="Pfam" id="PF00816">
    <property type="entry name" value="Histone_HNS"/>
    <property type="match status" value="1"/>
</dbReference>
<keyword evidence="4" id="KW-0238">DNA-binding</keyword>
<protein>
    <submittedName>
        <fullName evidence="7">Trans-acting regulatory protein</fullName>
    </submittedName>
</protein>
<evidence type="ECO:0000256" key="5">
    <source>
        <dbReference type="SAM" id="Coils"/>
    </source>
</evidence>
<comment type="similarity">
    <text evidence="2">Belongs to the histone-like protein H-NS family.</text>
</comment>
<dbReference type="GO" id="GO:0003680">
    <property type="term" value="F:minor groove of adenine-thymine-rich DNA binding"/>
    <property type="evidence" value="ECO:0007669"/>
    <property type="project" value="TreeGrafter"/>
</dbReference>
<dbReference type="Gene3D" id="4.10.430.10">
    <property type="entry name" value="Histone-like protein H-NS, C-terminal domain"/>
    <property type="match status" value="1"/>
</dbReference>
<evidence type="ECO:0000256" key="2">
    <source>
        <dbReference type="ARBA" id="ARBA00010610"/>
    </source>
</evidence>
<dbReference type="InterPro" id="IPR037150">
    <property type="entry name" value="H-NS_C_dom_sf"/>
</dbReference>
<evidence type="ECO:0000256" key="1">
    <source>
        <dbReference type="ARBA" id="ARBA00004453"/>
    </source>
</evidence>
<dbReference type="RefSeq" id="WP_054622074.1">
    <property type="nucleotide sequence ID" value="NZ_CP022579.1"/>
</dbReference>
<proteinExistence type="inferred from homology"/>
<evidence type="ECO:0000313" key="8">
    <source>
        <dbReference type="Proteomes" id="UP000323671"/>
    </source>
</evidence>
<dbReference type="EMBL" id="CP022579">
    <property type="protein sequence ID" value="QEL65643.1"/>
    <property type="molecule type" value="Genomic_DNA"/>
</dbReference>
<dbReference type="KEGG" id="otr:OTERR_21670"/>
<dbReference type="Proteomes" id="UP000323671">
    <property type="component" value="Chromosome"/>
</dbReference>
<keyword evidence="3" id="KW-0963">Cytoplasm</keyword>
<evidence type="ECO:0000256" key="3">
    <source>
        <dbReference type="ARBA" id="ARBA00022490"/>
    </source>
</evidence>
<dbReference type="GO" id="GO:0001217">
    <property type="term" value="F:DNA-binding transcription repressor activity"/>
    <property type="evidence" value="ECO:0007669"/>
    <property type="project" value="TreeGrafter"/>
</dbReference>
<name>A0A5C1E9T8_9RHOO</name>
<comment type="subcellular location">
    <subcellularLocation>
        <location evidence="1">Cytoplasm</location>
        <location evidence="1">Nucleoid</location>
    </subcellularLocation>
</comment>
<feature type="domain" description="DNA-binding protein H-NS-like C-terminal" evidence="6">
    <location>
        <begin position="60"/>
        <end position="105"/>
    </location>
</feature>
<dbReference type="InterPro" id="IPR027444">
    <property type="entry name" value="H-NS_C_dom"/>
</dbReference>
<accession>A0A5C1E9T8</accession>
<dbReference type="SMART" id="SM00528">
    <property type="entry name" value="HNS"/>
    <property type="match status" value="1"/>
</dbReference>
<dbReference type="PANTHER" id="PTHR38097:SF2">
    <property type="entry name" value="DNA-BINDING PROTEIN STPA"/>
    <property type="match status" value="1"/>
</dbReference>
<dbReference type="GO" id="GO:0000976">
    <property type="term" value="F:transcription cis-regulatory region binding"/>
    <property type="evidence" value="ECO:0007669"/>
    <property type="project" value="TreeGrafter"/>
</dbReference>
<reference evidence="7 8" key="1">
    <citation type="submission" date="2017-07" db="EMBL/GenBank/DDBJ databases">
        <title>Complete genome sequence of Oryzomicrobium terrae TPP412.</title>
        <authorList>
            <person name="Chiu L.-W."/>
            <person name="Lo K.-J."/>
            <person name="Tsai Y.-M."/>
            <person name="Lin S.-S."/>
            <person name="Kuo C.-H."/>
            <person name="Liu C.-T."/>
        </authorList>
    </citation>
    <scope>NUCLEOTIDE SEQUENCE [LARGE SCALE GENOMIC DNA]</scope>
    <source>
        <strain evidence="7 8">TPP412</strain>
    </source>
</reference>
<evidence type="ECO:0000259" key="6">
    <source>
        <dbReference type="SMART" id="SM00528"/>
    </source>
</evidence>
<evidence type="ECO:0000313" key="7">
    <source>
        <dbReference type="EMBL" id="QEL65643.1"/>
    </source>
</evidence>
<dbReference type="GO" id="GO:0005829">
    <property type="term" value="C:cytosol"/>
    <property type="evidence" value="ECO:0007669"/>
    <property type="project" value="TreeGrafter"/>
</dbReference>
<evidence type="ECO:0000256" key="4">
    <source>
        <dbReference type="ARBA" id="ARBA00023125"/>
    </source>
</evidence>
<keyword evidence="5" id="KW-0175">Coiled coil</keyword>
<dbReference type="GO" id="GO:0009295">
    <property type="term" value="C:nucleoid"/>
    <property type="evidence" value="ECO:0007669"/>
    <property type="project" value="UniProtKB-SubCell"/>
</dbReference>
<sequence>MDISSLSLAELKQLQKQIPAEIVKREDQEKKKVLDEVRALAEARGFSIDQLIGGAKETKVRVSKPVAVKYRHPENQALTWTGRGRKPQWVEAWIGQGRKIEELAV</sequence>
<dbReference type="SUPFAM" id="SSF81273">
    <property type="entry name" value="H-NS histone-like proteins"/>
    <property type="match status" value="1"/>
</dbReference>
<keyword evidence="8" id="KW-1185">Reference proteome</keyword>
<organism evidence="7 8">
    <name type="scientific">Oryzomicrobium terrae</name>
    <dbReference type="NCBI Taxonomy" id="1735038"/>
    <lineage>
        <taxon>Bacteria</taxon>
        <taxon>Pseudomonadati</taxon>
        <taxon>Pseudomonadota</taxon>
        <taxon>Betaproteobacteria</taxon>
        <taxon>Rhodocyclales</taxon>
        <taxon>Rhodocyclaceae</taxon>
        <taxon>Oryzomicrobium</taxon>
    </lineage>
</organism>
<dbReference type="GO" id="GO:0003681">
    <property type="term" value="F:bent DNA binding"/>
    <property type="evidence" value="ECO:0007669"/>
    <property type="project" value="TreeGrafter"/>
</dbReference>
<dbReference type="GO" id="GO:0032993">
    <property type="term" value="C:protein-DNA complex"/>
    <property type="evidence" value="ECO:0007669"/>
    <property type="project" value="TreeGrafter"/>
</dbReference>